<evidence type="ECO:0000256" key="2">
    <source>
        <dbReference type="ARBA" id="ARBA00023239"/>
    </source>
</evidence>
<dbReference type="PANTHER" id="PTHR12128">
    <property type="entry name" value="DIHYDRODIPICOLINATE SYNTHASE"/>
    <property type="match status" value="1"/>
</dbReference>
<dbReference type="GO" id="GO:0008747">
    <property type="term" value="F:N-acetylneuraminate lyase activity"/>
    <property type="evidence" value="ECO:0007669"/>
    <property type="project" value="UniProtKB-EC"/>
</dbReference>
<reference evidence="4 5" key="1">
    <citation type="submission" date="2023-06" db="EMBL/GenBank/DDBJ databases">
        <title>Cellulomonas sp. MW9 Whole genome sequence.</title>
        <authorList>
            <person name="Park S."/>
        </authorList>
    </citation>
    <scope>NUCLEOTIDE SEQUENCE [LARGE SCALE GENOMIC DNA]</scope>
    <source>
        <strain evidence="4 5">MW9</strain>
    </source>
</reference>
<dbReference type="Pfam" id="PF00701">
    <property type="entry name" value="DHDPS"/>
    <property type="match status" value="1"/>
</dbReference>
<dbReference type="PIRSF" id="PIRSF001365">
    <property type="entry name" value="DHDPS"/>
    <property type="match status" value="1"/>
</dbReference>
<dbReference type="SMART" id="SM01130">
    <property type="entry name" value="DHDPS"/>
    <property type="match status" value="1"/>
</dbReference>
<comment type="caution">
    <text evidence="4">The sequence shown here is derived from an EMBL/GenBank/DDBJ whole genome shotgun (WGS) entry which is preliminary data.</text>
</comment>
<gene>
    <name evidence="4" type="ORF">QRT05_06510</name>
</gene>
<dbReference type="Gene3D" id="3.20.20.70">
    <property type="entry name" value="Aldolase class I"/>
    <property type="match status" value="1"/>
</dbReference>
<dbReference type="EC" id="4.3.3.7" evidence="4"/>
<keyword evidence="5" id="KW-1185">Reference proteome</keyword>
<keyword evidence="2 3" id="KW-0456">Lyase</keyword>
<dbReference type="InterPro" id="IPR013785">
    <property type="entry name" value="Aldolase_TIM"/>
</dbReference>
<dbReference type="InterPro" id="IPR002220">
    <property type="entry name" value="DapA-like"/>
</dbReference>
<name>A0ABT7S5T2_9CELL</name>
<comment type="similarity">
    <text evidence="1 3">Belongs to the DapA family.</text>
</comment>
<organism evidence="4 5">
    <name type="scientific">Cellulomonas edaphi</name>
    <dbReference type="NCBI Taxonomy" id="3053468"/>
    <lineage>
        <taxon>Bacteria</taxon>
        <taxon>Bacillati</taxon>
        <taxon>Actinomycetota</taxon>
        <taxon>Actinomycetes</taxon>
        <taxon>Micrococcales</taxon>
        <taxon>Cellulomonadaceae</taxon>
        <taxon>Cellulomonas</taxon>
    </lineage>
</organism>
<dbReference type="PANTHER" id="PTHR12128:SF66">
    <property type="entry name" value="4-HYDROXY-2-OXOGLUTARATE ALDOLASE, MITOCHONDRIAL"/>
    <property type="match status" value="1"/>
</dbReference>
<dbReference type="Proteomes" id="UP001321453">
    <property type="component" value="Unassembled WGS sequence"/>
</dbReference>
<evidence type="ECO:0000256" key="1">
    <source>
        <dbReference type="ARBA" id="ARBA00007592"/>
    </source>
</evidence>
<evidence type="ECO:0000256" key="3">
    <source>
        <dbReference type="PIRNR" id="PIRNR001365"/>
    </source>
</evidence>
<dbReference type="EMBL" id="JAUCGR010000002">
    <property type="protein sequence ID" value="MDM7830980.1"/>
    <property type="molecule type" value="Genomic_DNA"/>
</dbReference>
<proteinExistence type="inferred from homology"/>
<dbReference type="CDD" id="cd00408">
    <property type="entry name" value="DHDPS-like"/>
    <property type="match status" value="1"/>
</dbReference>
<accession>A0ABT7S5T2</accession>
<evidence type="ECO:0000313" key="5">
    <source>
        <dbReference type="Proteomes" id="UP001321453"/>
    </source>
</evidence>
<dbReference type="EC" id="4.1.3.3" evidence="4"/>
<dbReference type="GO" id="GO:0008840">
    <property type="term" value="F:4-hydroxy-tetrahydrodipicolinate synthase activity"/>
    <property type="evidence" value="ECO:0007669"/>
    <property type="project" value="UniProtKB-EC"/>
</dbReference>
<dbReference type="RefSeq" id="WP_289446195.1">
    <property type="nucleotide sequence ID" value="NZ_JAUCGR010000002.1"/>
</dbReference>
<dbReference type="SUPFAM" id="SSF51569">
    <property type="entry name" value="Aldolase"/>
    <property type="match status" value="1"/>
</dbReference>
<dbReference type="EC" id="4.2.1.41" evidence="4"/>
<sequence length="292" mass="30098">MLGSLVAYLPTPRSGDGGIAVDALQVLVDRAIGAGVDSLAVLGSAGGFAYLDRAQRERVVRAAAEAIGGRVPLLAGIGALTTDAVLQHGRDATRAGADALLLGTTAYLPLTVDEVVGLYSDVASASHAPVWVYHNPRTTGVEISVETLVRIAGLPGIGGTKDRSLDVEDVRRRHQALRDGAPAHVELGFSGDLLGVHGLLAGADSWHCGLAGLLPEPYVAASAAAVRGDEAEAQTQLDAIAPWIELGQRWGIARLATVVGPALGIDLGDVPRPLLAPPAEVRAEVERLLSAR</sequence>
<dbReference type="PRINTS" id="PR00146">
    <property type="entry name" value="DHPICSNTHASE"/>
</dbReference>
<dbReference type="GO" id="GO:0047448">
    <property type="term" value="F:5-dehydro-4-deoxyglucarate dehydratase activity"/>
    <property type="evidence" value="ECO:0007669"/>
    <property type="project" value="UniProtKB-EC"/>
</dbReference>
<protein>
    <submittedName>
        <fullName evidence="4">Dihydrodipicolinate synthase family protein</fullName>
        <ecNumber evidence="4">4.1.3.3</ecNumber>
        <ecNumber evidence="4">4.2.1.41</ecNumber>
        <ecNumber evidence="4">4.3.3.7</ecNumber>
    </submittedName>
</protein>
<evidence type="ECO:0000313" key="4">
    <source>
        <dbReference type="EMBL" id="MDM7830980.1"/>
    </source>
</evidence>